<name>A0A644Z1V7_9ZZZZ</name>
<evidence type="ECO:0000313" key="1">
    <source>
        <dbReference type="EMBL" id="MPM34865.1"/>
    </source>
</evidence>
<sequence length="166" mass="19053">MIPSDHFVKFYNEVFKFLERKGPEAIAEYYRTISRHQESHCLKLFTEKGLQGMHEYWSKIKIEENCDCDMWFDGPDVLKFAMHGCPSLGKVLDNDAGASAIYCNHCPGWVLPIMTKAGFYCVYDLVATDIPRCQMAIFKHRADAEKELALVRKRHPGHPELVAANL</sequence>
<comment type="caution">
    <text evidence="1">The sequence shown here is derived from an EMBL/GenBank/DDBJ whole genome shotgun (WGS) entry which is preliminary data.</text>
</comment>
<evidence type="ECO:0008006" key="2">
    <source>
        <dbReference type="Google" id="ProtNLM"/>
    </source>
</evidence>
<dbReference type="AlphaFoldDB" id="A0A644Z1V7"/>
<reference evidence="1" key="1">
    <citation type="submission" date="2019-08" db="EMBL/GenBank/DDBJ databases">
        <authorList>
            <person name="Kucharzyk K."/>
            <person name="Murdoch R.W."/>
            <person name="Higgins S."/>
            <person name="Loffler F."/>
        </authorList>
    </citation>
    <scope>NUCLEOTIDE SEQUENCE</scope>
</reference>
<dbReference type="EMBL" id="VSSQ01007105">
    <property type="protein sequence ID" value="MPM34865.1"/>
    <property type="molecule type" value="Genomic_DNA"/>
</dbReference>
<proteinExistence type="predicted"/>
<accession>A0A644Z1V7</accession>
<protein>
    <recommendedName>
        <fullName evidence="2">L-2-amino-thiazoline-4-carboxylic acid hydrolase</fullName>
    </recommendedName>
</protein>
<gene>
    <name evidence="1" type="ORF">SDC9_81455</name>
</gene>
<organism evidence="1">
    <name type="scientific">bioreactor metagenome</name>
    <dbReference type="NCBI Taxonomy" id="1076179"/>
    <lineage>
        <taxon>unclassified sequences</taxon>
        <taxon>metagenomes</taxon>
        <taxon>ecological metagenomes</taxon>
    </lineage>
</organism>